<evidence type="ECO:0000313" key="18">
    <source>
        <dbReference type="EMBL" id="QAA30745.1"/>
    </source>
</evidence>
<evidence type="ECO:0000256" key="5">
    <source>
        <dbReference type="ARBA" id="ARBA00004676"/>
    </source>
</evidence>
<dbReference type="Gene3D" id="3.40.50.2020">
    <property type="match status" value="1"/>
</dbReference>
<evidence type="ECO:0000256" key="3">
    <source>
        <dbReference type="ARBA" id="ARBA00004496"/>
    </source>
</evidence>
<evidence type="ECO:0000256" key="15">
    <source>
        <dbReference type="ARBA" id="ARBA00049402"/>
    </source>
</evidence>
<dbReference type="PANTHER" id="PTHR43340">
    <property type="entry name" value="HYPOXANTHINE-GUANINE PHOSPHORIBOSYLTRANSFERASE"/>
    <property type="match status" value="1"/>
</dbReference>
<gene>
    <name evidence="18" type="primary">hpt</name>
    <name evidence="18" type="ORF">C1I91_03175</name>
</gene>
<comment type="similarity">
    <text evidence="6 16">Belongs to the purine/pyrimidine phosphoribosyltransferase family.</text>
</comment>
<comment type="pathway">
    <text evidence="4 16">Purine metabolism; IMP biosynthesis via salvage pathway; IMP from hypoxanthine: step 1/1.</text>
</comment>
<organism evidence="18 19">
    <name type="scientific">Clostridium manihotivorum</name>
    <dbReference type="NCBI Taxonomy" id="2320868"/>
    <lineage>
        <taxon>Bacteria</taxon>
        <taxon>Bacillati</taxon>
        <taxon>Bacillota</taxon>
        <taxon>Clostridia</taxon>
        <taxon>Eubacteriales</taxon>
        <taxon>Clostridiaceae</taxon>
        <taxon>Clostridium</taxon>
    </lineage>
</organism>
<keyword evidence="12 16" id="KW-0547">Nucleotide-binding</keyword>
<dbReference type="OrthoDB" id="9802824at2"/>
<protein>
    <recommendedName>
        <fullName evidence="16">Hypoxanthine phosphoribosyltransferase</fullName>
        <ecNumber evidence="16">2.4.2.8</ecNumber>
    </recommendedName>
</protein>
<comment type="function">
    <text evidence="2">Purine salvage pathway enzyme that catalyzes the transfer of the ribosyl-5-phosphate group from 5-phospho-alpha-D-ribose 1-diphosphate (PRPP) to the N9 position of the 6-oxopurines hypoxanthine and guanine to form the corresponding ribonucleotides IMP (inosine 5'-monophosphate) and GMP (guanosine 5'-monophosphate), with the release of PPi.</text>
</comment>
<dbReference type="UniPathway" id="UPA00591">
    <property type="reaction ID" value="UER00648"/>
</dbReference>
<dbReference type="AlphaFoldDB" id="A0A410DNT9"/>
<evidence type="ECO:0000256" key="7">
    <source>
        <dbReference type="ARBA" id="ARBA00022490"/>
    </source>
</evidence>
<evidence type="ECO:0000256" key="4">
    <source>
        <dbReference type="ARBA" id="ARBA00004669"/>
    </source>
</evidence>
<evidence type="ECO:0000256" key="1">
    <source>
        <dbReference type="ARBA" id="ARBA00001946"/>
    </source>
</evidence>
<evidence type="ECO:0000256" key="13">
    <source>
        <dbReference type="ARBA" id="ARBA00022842"/>
    </source>
</evidence>
<dbReference type="PANTHER" id="PTHR43340:SF1">
    <property type="entry name" value="HYPOXANTHINE PHOSPHORIBOSYLTRANSFERASE"/>
    <property type="match status" value="1"/>
</dbReference>
<keyword evidence="19" id="KW-1185">Reference proteome</keyword>
<keyword evidence="11 16" id="KW-0660">Purine salvage</keyword>
<dbReference type="EC" id="2.4.2.8" evidence="16"/>
<evidence type="ECO:0000256" key="10">
    <source>
        <dbReference type="ARBA" id="ARBA00022723"/>
    </source>
</evidence>
<dbReference type="KEGG" id="cmah:C1I91_03175"/>
<reference evidence="18 19" key="1">
    <citation type="submission" date="2018-01" db="EMBL/GenBank/DDBJ databases">
        <title>Genome Sequencing and Assembly of Anaerobacter polyendosporus strain CT4.</title>
        <authorList>
            <person name="Tachaapaikoon C."/>
            <person name="Sutheeworapong S."/>
            <person name="Jenjaroenpun P."/>
            <person name="Wongsurawat T."/>
            <person name="Nookeaw I."/>
            <person name="Cheawchanlertfa P."/>
            <person name="Kosugi A."/>
            <person name="Cheevadhanarak S."/>
            <person name="Ratanakhanokchai K."/>
        </authorList>
    </citation>
    <scope>NUCLEOTIDE SEQUENCE [LARGE SCALE GENOMIC DNA]</scope>
    <source>
        <strain evidence="18 19">CT4</strain>
    </source>
</reference>
<dbReference type="GO" id="GO:0032264">
    <property type="term" value="P:IMP salvage"/>
    <property type="evidence" value="ECO:0007669"/>
    <property type="project" value="UniProtKB-UniPathway"/>
</dbReference>
<keyword evidence="8 16" id="KW-0328">Glycosyltransferase</keyword>
<dbReference type="InterPro" id="IPR029057">
    <property type="entry name" value="PRTase-like"/>
</dbReference>
<evidence type="ECO:0000256" key="2">
    <source>
        <dbReference type="ARBA" id="ARBA00002049"/>
    </source>
</evidence>
<dbReference type="GO" id="GO:0000166">
    <property type="term" value="F:nucleotide binding"/>
    <property type="evidence" value="ECO:0007669"/>
    <property type="project" value="UniProtKB-KW"/>
</dbReference>
<dbReference type="SUPFAM" id="SSF53271">
    <property type="entry name" value="PRTase-like"/>
    <property type="match status" value="1"/>
</dbReference>
<dbReference type="InterPro" id="IPR000836">
    <property type="entry name" value="PRTase_dom"/>
</dbReference>
<feature type="domain" description="Phosphoribosyltransferase" evidence="17">
    <location>
        <begin position="15"/>
        <end position="159"/>
    </location>
</feature>
<name>A0A410DNT9_9CLOT</name>
<keyword evidence="9 16" id="KW-0808">Transferase</keyword>
<evidence type="ECO:0000256" key="8">
    <source>
        <dbReference type="ARBA" id="ARBA00022676"/>
    </source>
</evidence>
<proteinExistence type="inferred from homology"/>
<dbReference type="NCBIfam" id="TIGR01203">
    <property type="entry name" value="HGPRTase"/>
    <property type="match status" value="1"/>
</dbReference>
<comment type="subcellular location">
    <subcellularLocation>
        <location evidence="3 16">Cytoplasm</location>
    </subcellularLocation>
</comment>
<comment type="catalytic activity">
    <reaction evidence="14">
        <text>GMP + diphosphate = guanine + 5-phospho-alpha-D-ribose 1-diphosphate</text>
        <dbReference type="Rhea" id="RHEA:25424"/>
        <dbReference type="ChEBI" id="CHEBI:16235"/>
        <dbReference type="ChEBI" id="CHEBI:33019"/>
        <dbReference type="ChEBI" id="CHEBI:58017"/>
        <dbReference type="ChEBI" id="CHEBI:58115"/>
        <dbReference type="EC" id="2.4.2.8"/>
    </reaction>
    <physiologicalReaction direction="right-to-left" evidence="14">
        <dbReference type="Rhea" id="RHEA:25426"/>
    </physiologicalReaction>
</comment>
<evidence type="ECO:0000256" key="16">
    <source>
        <dbReference type="RuleBase" id="RU364099"/>
    </source>
</evidence>
<keyword evidence="7 16" id="KW-0963">Cytoplasm</keyword>
<evidence type="ECO:0000256" key="9">
    <source>
        <dbReference type="ARBA" id="ARBA00022679"/>
    </source>
</evidence>
<dbReference type="EMBL" id="CP025746">
    <property type="protein sequence ID" value="QAA30745.1"/>
    <property type="molecule type" value="Genomic_DNA"/>
</dbReference>
<accession>A0A410DNT9</accession>
<evidence type="ECO:0000256" key="12">
    <source>
        <dbReference type="ARBA" id="ARBA00022741"/>
    </source>
</evidence>
<evidence type="ECO:0000259" key="17">
    <source>
        <dbReference type="Pfam" id="PF00156"/>
    </source>
</evidence>
<dbReference type="GO" id="GO:0032263">
    <property type="term" value="P:GMP salvage"/>
    <property type="evidence" value="ECO:0007669"/>
    <property type="project" value="TreeGrafter"/>
</dbReference>
<dbReference type="GO" id="GO:0006178">
    <property type="term" value="P:guanine salvage"/>
    <property type="evidence" value="ECO:0007669"/>
    <property type="project" value="TreeGrafter"/>
</dbReference>
<evidence type="ECO:0000256" key="6">
    <source>
        <dbReference type="ARBA" id="ARBA00008391"/>
    </source>
</evidence>
<keyword evidence="13 16" id="KW-0460">Magnesium</keyword>
<dbReference type="InterPro" id="IPR005904">
    <property type="entry name" value="Hxn_phspho_trans"/>
</dbReference>
<evidence type="ECO:0000256" key="11">
    <source>
        <dbReference type="ARBA" id="ARBA00022726"/>
    </source>
</evidence>
<dbReference type="RefSeq" id="WP_128211197.1">
    <property type="nucleotide sequence ID" value="NZ_CP025746.1"/>
</dbReference>
<dbReference type="InterPro" id="IPR050408">
    <property type="entry name" value="HGPRT"/>
</dbReference>
<dbReference type="FunFam" id="3.40.50.2020:FF:000006">
    <property type="entry name" value="Hypoxanthine phosphoribosyltransferase"/>
    <property type="match status" value="1"/>
</dbReference>
<comment type="pathway">
    <text evidence="5">Purine metabolism; GMP biosynthesis via salvage pathway; GMP from guanine: step 1/1.</text>
</comment>
<dbReference type="CDD" id="cd06223">
    <property type="entry name" value="PRTases_typeI"/>
    <property type="match status" value="1"/>
</dbReference>
<sequence>MKEDIKEVLFSEEVIVDKVKQMGETLSRNYKGKDLLVVGVLKGSVIFASELLKHIDIPCELDFIAVSSYGNSTQTSGVVRILKDLDNDVEGKDVIIVEDIVDTGLTLSYLLKYFEDRNANSIEIVTLLNKPARRKTNIDVKYYGFEVPDEFIVGYGIDYAEKYRNLPFIASLKEEVYSNK</sequence>
<dbReference type="GO" id="GO:0005829">
    <property type="term" value="C:cytosol"/>
    <property type="evidence" value="ECO:0007669"/>
    <property type="project" value="TreeGrafter"/>
</dbReference>
<comment type="cofactor">
    <cofactor evidence="1 16">
        <name>Mg(2+)</name>
        <dbReference type="ChEBI" id="CHEBI:18420"/>
    </cofactor>
</comment>
<comment type="catalytic activity">
    <reaction evidence="15">
        <text>IMP + diphosphate = hypoxanthine + 5-phospho-alpha-D-ribose 1-diphosphate</text>
        <dbReference type="Rhea" id="RHEA:17973"/>
        <dbReference type="ChEBI" id="CHEBI:17368"/>
        <dbReference type="ChEBI" id="CHEBI:33019"/>
        <dbReference type="ChEBI" id="CHEBI:58017"/>
        <dbReference type="ChEBI" id="CHEBI:58053"/>
        <dbReference type="EC" id="2.4.2.8"/>
    </reaction>
    <physiologicalReaction direction="right-to-left" evidence="15">
        <dbReference type="Rhea" id="RHEA:17975"/>
    </physiologicalReaction>
</comment>
<dbReference type="GO" id="GO:0046100">
    <property type="term" value="P:hypoxanthine metabolic process"/>
    <property type="evidence" value="ECO:0007669"/>
    <property type="project" value="TreeGrafter"/>
</dbReference>
<dbReference type="GO" id="GO:0052657">
    <property type="term" value="F:guanine phosphoribosyltransferase activity"/>
    <property type="evidence" value="ECO:0007669"/>
    <property type="project" value="UniProtKB-ARBA"/>
</dbReference>
<dbReference type="GO" id="GO:0000287">
    <property type="term" value="F:magnesium ion binding"/>
    <property type="evidence" value="ECO:0007669"/>
    <property type="project" value="TreeGrafter"/>
</dbReference>
<dbReference type="Pfam" id="PF00156">
    <property type="entry name" value="Pribosyltran"/>
    <property type="match status" value="1"/>
</dbReference>
<dbReference type="GO" id="GO:0004422">
    <property type="term" value="F:hypoxanthine phosphoribosyltransferase activity"/>
    <property type="evidence" value="ECO:0007669"/>
    <property type="project" value="InterPro"/>
</dbReference>
<evidence type="ECO:0000256" key="14">
    <source>
        <dbReference type="ARBA" id="ARBA00048811"/>
    </source>
</evidence>
<evidence type="ECO:0000313" key="19">
    <source>
        <dbReference type="Proteomes" id="UP000286268"/>
    </source>
</evidence>
<keyword evidence="10 16" id="KW-0479">Metal-binding</keyword>
<dbReference type="Proteomes" id="UP000286268">
    <property type="component" value="Chromosome"/>
</dbReference>
<dbReference type="GO" id="GO:0006166">
    <property type="term" value="P:purine ribonucleoside salvage"/>
    <property type="evidence" value="ECO:0007669"/>
    <property type="project" value="UniProtKB-KW"/>
</dbReference>